<dbReference type="Pfam" id="PF20778">
    <property type="entry name" value="SLS1_C"/>
    <property type="match status" value="1"/>
</dbReference>
<evidence type="ECO:0000313" key="5">
    <source>
        <dbReference type="EMBL" id="KHJ34695.1"/>
    </source>
</evidence>
<dbReference type="OMA" id="FVCLRCE"/>
<protein>
    <submittedName>
        <fullName evidence="5">Uncharacterized protein</fullName>
    </submittedName>
</protein>
<dbReference type="Pfam" id="PF20776">
    <property type="entry name" value="SLS1_N"/>
    <property type="match status" value="1"/>
</dbReference>
<proteinExistence type="predicted"/>
<evidence type="ECO:0000259" key="2">
    <source>
        <dbReference type="Pfam" id="PF20776"/>
    </source>
</evidence>
<dbReference type="EMBL" id="JNVN01000742">
    <property type="protein sequence ID" value="KHJ34695.1"/>
    <property type="molecule type" value="Genomic_DNA"/>
</dbReference>
<dbReference type="Proteomes" id="UP000030854">
    <property type="component" value="Unassembled WGS sequence"/>
</dbReference>
<dbReference type="GO" id="GO:0005743">
    <property type="term" value="C:mitochondrial inner membrane"/>
    <property type="evidence" value="ECO:0007669"/>
    <property type="project" value="InterPro"/>
</dbReference>
<comment type="caution">
    <text evidence="5">The sequence shown here is derived from an EMBL/GenBank/DDBJ whole genome shotgun (WGS) entry which is preliminary data.</text>
</comment>
<dbReference type="Pfam" id="PF14611">
    <property type="entry name" value="KH_SLS1_1"/>
    <property type="match status" value="1"/>
</dbReference>
<dbReference type="InterPro" id="IPR048400">
    <property type="entry name" value="SLS1_N"/>
</dbReference>
<organism evidence="5 6">
    <name type="scientific">Uncinula necator</name>
    <name type="common">Grape powdery mildew</name>
    <dbReference type="NCBI Taxonomy" id="52586"/>
    <lineage>
        <taxon>Eukaryota</taxon>
        <taxon>Fungi</taxon>
        <taxon>Dikarya</taxon>
        <taxon>Ascomycota</taxon>
        <taxon>Pezizomycotina</taxon>
        <taxon>Leotiomycetes</taxon>
        <taxon>Erysiphales</taxon>
        <taxon>Erysiphaceae</taxon>
        <taxon>Erysiphe</taxon>
    </lineage>
</organism>
<dbReference type="STRING" id="52586.A0A0B1PBI1"/>
<evidence type="ECO:0000313" key="6">
    <source>
        <dbReference type="Proteomes" id="UP000030854"/>
    </source>
</evidence>
<dbReference type="AlphaFoldDB" id="A0A0B1PBI1"/>
<dbReference type="InterPro" id="IPR032741">
    <property type="entry name" value="Sls1_KH-1"/>
</dbReference>
<feature type="domain" description="SLS1 first KH" evidence="1">
    <location>
        <begin position="237"/>
        <end position="307"/>
    </location>
</feature>
<gene>
    <name evidence="5" type="ORF">EV44_g2421</name>
</gene>
<evidence type="ECO:0000259" key="3">
    <source>
        <dbReference type="Pfam" id="PF20777"/>
    </source>
</evidence>
<evidence type="ECO:0000259" key="1">
    <source>
        <dbReference type="Pfam" id="PF14611"/>
    </source>
</evidence>
<dbReference type="Pfam" id="PF20777">
    <property type="entry name" value="KH_SLS1_2"/>
    <property type="match status" value="1"/>
</dbReference>
<feature type="domain" description="SLS1 C-terminal" evidence="4">
    <location>
        <begin position="418"/>
        <end position="759"/>
    </location>
</feature>
<evidence type="ECO:0000259" key="4">
    <source>
        <dbReference type="Pfam" id="PF20778"/>
    </source>
</evidence>
<keyword evidence="6" id="KW-1185">Reference proteome</keyword>
<name>A0A0B1PBI1_UNCNE</name>
<dbReference type="InterPro" id="IPR048748">
    <property type="entry name" value="SLS1_KH2"/>
</dbReference>
<feature type="domain" description="SLS1 N-terminal" evidence="2">
    <location>
        <begin position="113"/>
        <end position="230"/>
    </location>
</feature>
<accession>A0A0B1PBI1</accession>
<feature type="domain" description="SLS1 second KH" evidence="3">
    <location>
        <begin position="314"/>
        <end position="389"/>
    </location>
</feature>
<dbReference type="HOGENOM" id="CLU_011385_0_0_1"/>
<reference evidence="5 6" key="1">
    <citation type="journal article" date="2014" name="BMC Genomics">
        <title>Adaptive genomic structural variation in the grape powdery mildew pathogen, Erysiphe necator.</title>
        <authorList>
            <person name="Jones L."/>
            <person name="Riaz S."/>
            <person name="Morales-Cruz A."/>
            <person name="Amrine K.C."/>
            <person name="McGuire B."/>
            <person name="Gubler W.D."/>
            <person name="Walker M.A."/>
            <person name="Cantu D."/>
        </authorList>
    </citation>
    <scope>NUCLEOTIDE SEQUENCE [LARGE SCALE GENOMIC DNA]</scope>
    <source>
        <strain evidence="6">c</strain>
    </source>
</reference>
<sequence>MSTFCSIKISNHPKNRCKSAVARVCIEDNTNEHRVFELKKPNDKDTPLYGNSFNKKVESVEQVKGKNGKTANIIVLRDSLLSTYRSKPKQATPKNAPRLDILGQLGNETGLANTNEVIKNIDDLRPEEEQLDSWAEFNKLVDDLVNGFTTIQLEQYFDKFHCNIDNIDTSEITTYDCKDLISSITPWRPDISTSHKYFDNDPYRGYLLESRTLKQRLAIRLIRECWNVELLPLMEGVGQFEIQIRADIFEVLLSGKPLPLQTFYDEVLTIDGEGLEVFWSRNVIRFTTTRARKYRISQEIEKLVKRIKILKLSLGDLMPVFDDKHGTELRFDQWIRKTFNDQTLAELKQLTGVTIRRETNGKISLGAIEDGSGFLEGPVDAARRLLLTARQPNYFGEHSLASADISLAAPINYCQVDGLNWWGKTRTWYRWTNPIHKATESSRKVPTKESSFINFIHDKSGNKKNETVMKFSPVSQPAKKSTSETLWSTKYSTSTFATMGALIHSHLDSKSREPPLLSSDFEDLITEFSSHVPNITRLLSLAKFKKTCGYDEEAIIRFLPNPFLKSRGKYRKRRSSSKTSSLLPIVEFHCSINREKKAHFSYADAIIHKNYTDIMLPEESVDVRFHQRTTSRLLDKKLPAITRFFQKSTLDLNPGGNISIPPSIILPIPTNLCTSMTSDSTQLSLDLDDKKIPGCQNREKEVEFIFSNFEIRRKLIFKYESWHLEYVYIDAGKSGGMRGELSLRPIKDDKGVGDQEFIDFGLELACRITSLSTPDMTKFPHFSKIERTKIRKYIPLDESKSDYPRSFLYIPRRISSLSVLDKSLITEDSVTGLLPDFEEEVMEYEDELDDFTSEN</sequence>
<dbReference type="InterPro" id="IPR048401">
    <property type="entry name" value="SLS1_C"/>
</dbReference>